<reference evidence="1 2" key="1">
    <citation type="submission" date="2024-01" db="EMBL/GenBank/DDBJ databases">
        <title>A telomere-to-telomere, gap-free genome of sweet tea (Lithocarpus litseifolius).</title>
        <authorList>
            <person name="Zhou J."/>
        </authorList>
    </citation>
    <scope>NUCLEOTIDE SEQUENCE [LARGE SCALE GENOMIC DNA]</scope>
    <source>
        <strain evidence="1">Zhou-2022a</strain>
        <tissue evidence="1">Leaf</tissue>
    </source>
</reference>
<keyword evidence="2" id="KW-1185">Reference proteome</keyword>
<dbReference type="Proteomes" id="UP001459277">
    <property type="component" value="Unassembled WGS sequence"/>
</dbReference>
<dbReference type="AlphaFoldDB" id="A0AAW2C736"/>
<dbReference type="EMBL" id="JAZDWU010000008">
    <property type="protein sequence ID" value="KAK9992779.1"/>
    <property type="molecule type" value="Genomic_DNA"/>
</dbReference>
<proteinExistence type="predicted"/>
<sequence>MFPSSTHSSGDLCGSELRCVVWWRFRQVKMEEGGSFCLRGVGFFNSFSRTALANSVVVSSGVWCGGGLGKQRWKRERAVAECIGWRKTLVLRQA</sequence>
<evidence type="ECO:0000313" key="2">
    <source>
        <dbReference type="Proteomes" id="UP001459277"/>
    </source>
</evidence>
<comment type="caution">
    <text evidence="1">The sequence shown here is derived from an EMBL/GenBank/DDBJ whole genome shotgun (WGS) entry which is preliminary data.</text>
</comment>
<evidence type="ECO:0000313" key="1">
    <source>
        <dbReference type="EMBL" id="KAK9992779.1"/>
    </source>
</evidence>
<gene>
    <name evidence="1" type="ORF">SO802_022482</name>
</gene>
<protein>
    <submittedName>
        <fullName evidence="1">Uncharacterized protein</fullName>
    </submittedName>
</protein>
<accession>A0AAW2C736</accession>
<name>A0AAW2C736_9ROSI</name>
<organism evidence="1 2">
    <name type="scientific">Lithocarpus litseifolius</name>
    <dbReference type="NCBI Taxonomy" id="425828"/>
    <lineage>
        <taxon>Eukaryota</taxon>
        <taxon>Viridiplantae</taxon>
        <taxon>Streptophyta</taxon>
        <taxon>Embryophyta</taxon>
        <taxon>Tracheophyta</taxon>
        <taxon>Spermatophyta</taxon>
        <taxon>Magnoliopsida</taxon>
        <taxon>eudicotyledons</taxon>
        <taxon>Gunneridae</taxon>
        <taxon>Pentapetalae</taxon>
        <taxon>rosids</taxon>
        <taxon>fabids</taxon>
        <taxon>Fagales</taxon>
        <taxon>Fagaceae</taxon>
        <taxon>Lithocarpus</taxon>
    </lineage>
</organism>